<dbReference type="InterPro" id="IPR053144">
    <property type="entry name" value="Acetyltransferase_Butenolide"/>
</dbReference>
<accession>A0ABR9TD00</accession>
<evidence type="ECO:0000259" key="1">
    <source>
        <dbReference type="PROSITE" id="PS51186"/>
    </source>
</evidence>
<organism evidence="2 3">
    <name type="scientific">Sphingobacterium pedocola</name>
    <dbReference type="NCBI Taxonomy" id="2082722"/>
    <lineage>
        <taxon>Bacteria</taxon>
        <taxon>Pseudomonadati</taxon>
        <taxon>Bacteroidota</taxon>
        <taxon>Sphingobacteriia</taxon>
        <taxon>Sphingobacteriales</taxon>
        <taxon>Sphingobacteriaceae</taxon>
        <taxon>Sphingobacterium</taxon>
    </lineage>
</organism>
<feature type="domain" description="N-acetyltransferase" evidence="1">
    <location>
        <begin position="7"/>
        <end position="138"/>
    </location>
</feature>
<evidence type="ECO:0000313" key="3">
    <source>
        <dbReference type="Proteomes" id="UP000618319"/>
    </source>
</evidence>
<gene>
    <name evidence="2" type="ORF">C4F40_17360</name>
</gene>
<dbReference type="Pfam" id="PF13508">
    <property type="entry name" value="Acetyltransf_7"/>
    <property type="match status" value="1"/>
</dbReference>
<dbReference type="PROSITE" id="PS51186">
    <property type="entry name" value="GNAT"/>
    <property type="match status" value="1"/>
</dbReference>
<dbReference type="EMBL" id="PSKQ01000024">
    <property type="protein sequence ID" value="MBE8722497.1"/>
    <property type="molecule type" value="Genomic_DNA"/>
</dbReference>
<name>A0ABR9TD00_9SPHI</name>
<dbReference type="SUPFAM" id="SSF55729">
    <property type="entry name" value="Acyl-CoA N-acyltransferases (Nat)"/>
    <property type="match status" value="1"/>
</dbReference>
<dbReference type="PANTHER" id="PTHR43233">
    <property type="entry name" value="FAMILY N-ACETYLTRANSFERASE, PUTATIVE (AFU_ORTHOLOGUE AFUA_6G03350)-RELATED"/>
    <property type="match status" value="1"/>
</dbReference>
<dbReference type="Proteomes" id="UP000618319">
    <property type="component" value="Unassembled WGS sequence"/>
</dbReference>
<dbReference type="CDD" id="cd04301">
    <property type="entry name" value="NAT_SF"/>
    <property type="match status" value="1"/>
</dbReference>
<sequence length="146" mass="17112">MAIMENYFIKQGFENMDVKAIHSFLIQSYWASGISIDTVEASLRNSFCVGIFESDNQVGFARLITDYATFAYLADVYILDKHRGKGLSNLLMDYLFNLEWTQKLRRILLVTLDAHFLYKKIGFDVFENPEMIMEIKRNSIYHKRSE</sequence>
<dbReference type="Gene3D" id="3.40.630.30">
    <property type="match status" value="1"/>
</dbReference>
<evidence type="ECO:0000313" key="2">
    <source>
        <dbReference type="EMBL" id="MBE8722497.1"/>
    </source>
</evidence>
<comment type="caution">
    <text evidence="2">The sequence shown here is derived from an EMBL/GenBank/DDBJ whole genome shotgun (WGS) entry which is preliminary data.</text>
</comment>
<reference evidence="2 3" key="1">
    <citation type="submission" date="2018-02" db="EMBL/GenBank/DDBJ databases">
        <title>Sphingobacterium KA21.</title>
        <authorList>
            <person name="Vasarhelyi B.M."/>
            <person name="Deshmukh S."/>
            <person name="Balint B."/>
            <person name="Kukolya J."/>
        </authorList>
    </citation>
    <scope>NUCLEOTIDE SEQUENCE [LARGE SCALE GENOMIC DNA]</scope>
    <source>
        <strain evidence="2 3">Ka21</strain>
    </source>
</reference>
<proteinExistence type="predicted"/>
<protein>
    <submittedName>
        <fullName evidence="2">GNAT family N-acetyltransferase</fullName>
    </submittedName>
</protein>
<dbReference type="InterPro" id="IPR000182">
    <property type="entry name" value="GNAT_dom"/>
</dbReference>
<dbReference type="PANTHER" id="PTHR43233:SF1">
    <property type="entry name" value="FAMILY N-ACETYLTRANSFERASE, PUTATIVE (AFU_ORTHOLOGUE AFUA_6G03350)-RELATED"/>
    <property type="match status" value="1"/>
</dbReference>
<keyword evidence="3" id="KW-1185">Reference proteome</keyword>
<dbReference type="InterPro" id="IPR016181">
    <property type="entry name" value="Acyl_CoA_acyltransferase"/>
</dbReference>